<evidence type="ECO:0000313" key="5">
    <source>
        <dbReference type="Proteomes" id="UP000002279"/>
    </source>
</evidence>
<dbReference type="Bgee" id="ENSOANG00000050505">
    <property type="expression patterns" value="Expressed in liver and 1 other cell type or tissue"/>
</dbReference>
<dbReference type="Proteomes" id="UP000002279">
    <property type="component" value="Chromosome 5"/>
</dbReference>
<dbReference type="PANTHER" id="PTHR24300:SF424">
    <property type="entry name" value="CYTOCHROME P450"/>
    <property type="match status" value="1"/>
</dbReference>
<evidence type="ECO:0000256" key="1">
    <source>
        <dbReference type="ARBA" id="ARBA00010617"/>
    </source>
</evidence>
<comment type="similarity">
    <text evidence="1">Belongs to the cytochrome P450 family.</text>
</comment>
<sequence>LRPVLAPALSCLLPLVTFWRRRFSGLPPGPAPPSWVGNMLKVDVADLPRSLPTSTGPSTPSTWASRPCIVLSGFQVLKEALVDRAEEFGGRGDSPAAQTWSHGGGIAYGSGEGWKQLCRFAVTTPKNLGMGKRSMEHRIQEEAQHLLDEFHKTGGEGPSGSPVPSPLASSFLARSGPVQLGCTGWRATPGTAAVREKSLAPAGKE</sequence>
<dbReference type="PANTHER" id="PTHR24300">
    <property type="entry name" value="CYTOCHROME P450 508A4-RELATED"/>
    <property type="match status" value="1"/>
</dbReference>
<evidence type="ECO:0000256" key="2">
    <source>
        <dbReference type="ARBA" id="ARBA00022723"/>
    </source>
</evidence>
<keyword evidence="3" id="KW-0408">Iron</keyword>
<dbReference type="GO" id="GO:0004497">
    <property type="term" value="F:monooxygenase activity"/>
    <property type="evidence" value="ECO:0007669"/>
    <property type="project" value="InterPro"/>
</dbReference>
<proteinExistence type="inferred from homology"/>
<dbReference type="GeneTree" id="ENSGT00940000155736"/>
<dbReference type="GO" id="GO:0020037">
    <property type="term" value="F:heme binding"/>
    <property type="evidence" value="ECO:0007669"/>
    <property type="project" value="InterPro"/>
</dbReference>
<protein>
    <submittedName>
        <fullName evidence="4">Uncharacterized protein</fullName>
    </submittedName>
</protein>
<dbReference type="GO" id="GO:0016705">
    <property type="term" value="F:oxidoreductase activity, acting on paired donors, with incorporation or reduction of molecular oxygen"/>
    <property type="evidence" value="ECO:0007669"/>
    <property type="project" value="InterPro"/>
</dbReference>
<reference evidence="4" key="3">
    <citation type="submission" date="2025-09" db="UniProtKB">
        <authorList>
            <consortium name="Ensembl"/>
        </authorList>
    </citation>
    <scope>IDENTIFICATION</scope>
    <source>
        <strain evidence="4">Glennie</strain>
    </source>
</reference>
<evidence type="ECO:0000313" key="4">
    <source>
        <dbReference type="Ensembl" id="ENSOANP00000043685.1"/>
    </source>
</evidence>
<dbReference type="Ensembl" id="ENSOANT00000066813.1">
    <property type="protein sequence ID" value="ENSOANP00000043685.1"/>
    <property type="gene ID" value="ENSOANG00000050505.1"/>
</dbReference>
<accession>A0A6I8NRP4</accession>
<keyword evidence="2" id="KW-0479">Metal-binding</keyword>
<keyword evidence="5" id="KW-1185">Reference proteome</keyword>
<dbReference type="InterPro" id="IPR050182">
    <property type="entry name" value="Cytochrome_P450_fam2"/>
</dbReference>
<reference evidence="4" key="2">
    <citation type="submission" date="2025-08" db="UniProtKB">
        <authorList>
            <consortium name="Ensembl"/>
        </authorList>
    </citation>
    <scope>IDENTIFICATION</scope>
    <source>
        <strain evidence="4">Glennie</strain>
    </source>
</reference>
<dbReference type="GO" id="GO:0005506">
    <property type="term" value="F:iron ion binding"/>
    <property type="evidence" value="ECO:0007669"/>
    <property type="project" value="InterPro"/>
</dbReference>
<name>A0A6I8NRP4_ORNAN</name>
<dbReference type="AlphaFoldDB" id="A0A6I8NRP4"/>
<dbReference type="Pfam" id="PF00067">
    <property type="entry name" value="p450"/>
    <property type="match status" value="1"/>
</dbReference>
<dbReference type="OMA" id="RTHIHAI"/>
<reference evidence="4 5" key="1">
    <citation type="journal article" date="2008" name="Nature">
        <title>Genome analysis of the platypus reveals unique signatures of evolution.</title>
        <authorList>
            <person name="Warren W.C."/>
            <person name="Hillier L.W."/>
            <person name="Marshall Graves J.A."/>
            <person name="Birney E."/>
            <person name="Ponting C.P."/>
            <person name="Grutzner F."/>
            <person name="Belov K."/>
            <person name="Miller W."/>
            <person name="Clarke L."/>
            <person name="Chinwalla A.T."/>
            <person name="Yang S.P."/>
            <person name="Heger A."/>
            <person name="Locke D.P."/>
            <person name="Miethke P."/>
            <person name="Waters P.D."/>
            <person name="Veyrunes F."/>
            <person name="Fulton L."/>
            <person name="Fulton B."/>
            <person name="Graves T."/>
            <person name="Wallis J."/>
            <person name="Puente X.S."/>
            <person name="Lopez-Otin C."/>
            <person name="Ordonez G.R."/>
            <person name="Eichler E.E."/>
            <person name="Chen L."/>
            <person name="Cheng Z."/>
            <person name="Deakin J.E."/>
            <person name="Alsop A."/>
            <person name="Thompson K."/>
            <person name="Kirby P."/>
            <person name="Papenfuss A.T."/>
            <person name="Wakefield M.J."/>
            <person name="Olender T."/>
            <person name="Lancet D."/>
            <person name="Huttley G.A."/>
            <person name="Smit A.F."/>
            <person name="Pask A."/>
            <person name="Temple-Smith P."/>
            <person name="Batzer M.A."/>
            <person name="Walker J.A."/>
            <person name="Konkel M.K."/>
            <person name="Harris R.S."/>
            <person name="Whittington C.M."/>
            <person name="Wong E.S."/>
            <person name="Gemmell N.J."/>
            <person name="Buschiazzo E."/>
            <person name="Vargas Jentzsch I.M."/>
            <person name="Merkel A."/>
            <person name="Schmitz J."/>
            <person name="Zemann A."/>
            <person name="Churakov G."/>
            <person name="Kriegs J.O."/>
            <person name="Brosius J."/>
            <person name="Murchison E.P."/>
            <person name="Sachidanandam R."/>
            <person name="Smith C."/>
            <person name="Hannon G.J."/>
            <person name="Tsend-Ayush E."/>
            <person name="McMillan D."/>
            <person name="Attenborough R."/>
            <person name="Rens W."/>
            <person name="Ferguson-Smith M."/>
            <person name="Lefevre C.M."/>
            <person name="Sharp J.A."/>
            <person name="Nicholas K.R."/>
            <person name="Ray D.A."/>
            <person name="Kube M."/>
            <person name="Reinhardt R."/>
            <person name="Pringle T.H."/>
            <person name="Taylor J."/>
            <person name="Jones R.C."/>
            <person name="Nixon B."/>
            <person name="Dacheux J.L."/>
            <person name="Niwa H."/>
            <person name="Sekita Y."/>
            <person name="Huang X."/>
            <person name="Stark A."/>
            <person name="Kheradpour P."/>
            <person name="Kellis M."/>
            <person name="Flicek P."/>
            <person name="Chen Y."/>
            <person name="Webber C."/>
            <person name="Hardison R."/>
            <person name="Nelson J."/>
            <person name="Hallsworth-Pepin K."/>
            <person name="Delehaunty K."/>
            <person name="Markovic C."/>
            <person name="Minx P."/>
            <person name="Feng Y."/>
            <person name="Kremitzki C."/>
            <person name="Mitreva M."/>
            <person name="Glasscock J."/>
            <person name="Wylie T."/>
            <person name="Wohldmann P."/>
            <person name="Thiru P."/>
            <person name="Nhan M.N."/>
            <person name="Pohl C.S."/>
            <person name="Smith S.M."/>
            <person name="Hou S."/>
            <person name="Nefedov M."/>
            <person name="de Jong P.J."/>
            <person name="Renfree M.B."/>
            <person name="Mardis E.R."/>
            <person name="Wilson R.K."/>
        </authorList>
    </citation>
    <scope>NUCLEOTIDE SEQUENCE [LARGE SCALE GENOMIC DNA]</scope>
    <source>
        <strain evidence="4 5">Glennie</strain>
    </source>
</reference>
<dbReference type="InterPro" id="IPR036396">
    <property type="entry name" value="Cyt_P450_sf"/>
</dbReference>
<dbReference type="InterPro" id="IPR001128">
    <property type="entry name" value="Cyt_P450"/>
</dbReference>
<dbReference type="SUPFAM" id="SSF48264">
    <property type="entry name" value="Cytochrome P450"/>
    <property type="match status" value="1"/>
</dbReference>
<dbReference type="InParanoid" id="A0A6I8NRP4"/>
<evidence type="ECO:0000256" key="3">
    <source>
        <dbReference type="ARBA" id="ARBA00023004"/>
    </source>
</evidence>
<organism evidence="4 5">
    <name type="scientific">Ornithorhynchus anatinus</name>
    <name type="common">Duckbill platypus</name>
    <dbReference type="NCBI Taxonomy" id="9258"/>
    <lineage>
        <taxon>Eukaryota</taxon>
        <taxon>Metazoa</taxon>
        <taxon>Chordata</taxon>
        <taxon>Craniata</taxon>
        <taxon>Vertebrata</taxon>
        <taxon>Euteleostomi</taxon>
        <taxon>Mammalia</taxon>
        <taxon>Monotremata</taxon>
        <taxon>Ornithorhynchidae</taxon>
        <taxon>Ornithorhynchus</taxon>
    </lineage>
</organism>
<dbReference type="Gene3D" id="1.10.630.10">
    <property type="entry name" value="Cytochrome P450"/>
    <property type="match status" value="1"/>
</dbReference>